<accession>A0AAW0BAT8</accession>
<sequence length="214" mass="23466">MLFFNAPTQSTSIRLLTSCSKFSVRRDNPTLALETLLERLRRQRAGPSAANLNGCPTRRKQDVPLLVSATCSIVVYSLEKLDLASARVHHATCVQKRSRFPRRNPILAFTLFAATHLPASTAAAAPSHPLSFASSPPSHLHAYTPSPQAHRLCRLAPVFLVPSPSRPDFRPRRSSICNQQPSAQISLALLGPGLRCARRYPCIHYHVLSTSTAA</sequence>
<reference evidence="1 2" key="1">
    <citation type="journal article" date="2024" name="J Genomics">
        <title>Draft genome sequencing and assembly of Favolaschia claudopus CIRM-BRFM 2984 isolated from oak limbs.</title>
        <authorList>
            <person name="Navarro D."/>
            <person name="Drula E."/>
            <person name="Chaduli D."/>
            <person name="Cazenave R."/>
            <person name="Ahrendt S."/>
            <person name="Wang J."/>
            <person name="Lipzen A."/>
            <person name="Daum C."/>
            <person name="Barry K."/>
            <person name="Grigoriev I.V."/>
            <person name="Favel A."/>
            <person name="Rosso M.N."/>
            <person name="Martin F."/>
        </authorList>
    </citation>
    <scope>NUCLEOTIDE SEQUENCE [LARGE SCALE GENOMIC DNA]</scope>
    <source>
        <strain evidence="1 2">CIRM-BRFM 2984</strain>
    </source>
</reference>
<gene>
    <name evidence="1" type="ORF">R3P38DRAFT_1101236</name>
</gene>
<organism evidence="1 2">
    <name type="scientific">Favolaschia claudopus</name>
    <dbReference type="NCBI Taxonomy" id="2862362"/>
    <lineage>
        <taxon>Eukaryota</taxon>
        <taxon>Fungi</taxon>
        <taxon>Dikarya</taxon>
        <taxon>Basidiomycota</taxon>
        <taxon>Agaricomycotina</taxon>
        <taxon>Agaricomycetes</taxon>
        <taxon>Agaricomycetidae</taxon>
        <taxon>Agaricales</taxon>
        <taxon>Marasmiineae</taxon>
        <taxon>Mycenaceae</taxon>
        <taxon>Favolaschia</taxon>
    </lineage>
</organism>
<comment type="caution">
    <text evidence="1">The sequence shown here is derived from an EMBL/GenBank/DDBJ whole genome shotgun (WGS) entry which is preliminary data.</text>
</comment>
<protein>
    <submittedName>
        <fullName evidence="1">Uncharacterized protein</fullName>
    </submittedName>
</protein>
<evidence type="ECO:0000313" key="1">
    <source>
        <dbReference type="EMBL" id="KAK7023227.1"/>
    </source>
</evidence>
<proteinExistence type="predicted"/>
<dbReference type="EMBL" id="JAWWNJ010000036">
    <property type="protein sequence ID" value="KAK7023227.1"/>
    <property type="molecule type" value="Genomic_DNA"/>
</dbReference>
<dbReference type="AlphaFoldDB" id="A0AAW0BAT8"/>
<evidence type="ECO:0000313" key="2">
    <source>
        <dbReference type="Proteomes" id="UP001362999"/>
    </source>
</evidence>
<keyword evidence="2" id="KW-1185">Reference proteome</keyword>
<dbReference type="Proteomes" id="UP001362999">
    <property type="component" value="Unassembled WGS sequence"/>
</dbReference>
<name>A0AAW0BAT8_9AGAR</name>